<dbReference type="InterPro" id="IPR001509">
    <property type="entry name" value="Epimerase_deHydtase"/>
</dbReference>
<dbReference type="PANTHER" id="PTHR12126">
    <property type="entry name" value="NADH-UBIQUINONE OXIDOREDUCTASE 39 KDA SUBUNIT-RELATED"/>
    <property type="match status" value="1"/>
</dbReference>
<dbReference type="AlphaFoldDB" id="A0A2N9K7A2"/>
<dbReference type="Gene3D" id="3.40.50.720">
    <property type="entry name" value="NAD(P)-binding Rossmann-like Domain"/>
    <property type="match status" value="1"/>
</dbReference>
<dbReference type="InterPro" id="IPR051207">
    <property type="entry name" value="ComplexI_NDUFA9_subunit"/>
</dbReference>
<dbReference type="EMBL" id="OKQR01000001">
    <property type="protein sequence ID" value="SPD91154.1"/>
    <property type="molecule type" value="Genomic_DNA"/>
</dbReference>
<protein>
    <submittedName>
        <fullName evidence="3">NAD dependent epimerase/dehydratase family protein</fullName>
    </submittedName>
</protein>
<dbReference type="Pfam" id="PF01370">
    <property type="entry name" value="Epimerase"/>
    <property type="match status" value="1"/>
</dbReference>
<evidence type="ECO:0000259" key="1">
    <source>
        <dbReference type="Pfam" id="PF01370"/>
    </source>
</evidence>
<dbReference type="EMBL" id="OKQU01000001">
    <property type="protein sequence ID" value="SPE06379.1"/>
    <property type="molecule type" value="Genomic_DNA"/>
</dbReference>
<evidence type="ECO:0000313" key="5">
    <source>
        <dbReference type="Proteomes" id="UP000239237"/>
    </source>
</evidence>
<dbReference type="SUPFAM" id="SSF51735">
    <property type="entry name" value="NAD(P)-binding Rossmann-fold domains"/>
    <property type="match status" value="1"/>
</dbReference>
<dbReference type="RefSeq" id="WP_072613934.1">
    <property type="nucleotide sequence ID" value="NZ_AP017935.1"/>
</dbReference>
<feature type="domain" description="NAD-dependent epimerase/dehydratase" evidence="1">
    <location>
        <begin position="6"/>
        <end position="117"/>
    </location>
</feature>
<dbReference type="KEGG" id="lsu:A6B45_06850"/>
<dbReference type="Proteomes" id="UP000239237">
    <property type="component" value="Unassembled WGS sequence"/>
</dbReference>
<evidence type="ECO:0000313" key="2">
    <source>
        <dbReference type="EMBL" id="SPD91154.1"/>
    </source>
</evidence>
<reference evidence="2 5" key="2">
    <citation type="submission" date="2018-02" db="EMBL/GenBank/DDBJ databases">
        <authorList>
            <person name="Rodrigo-Torres L."/>
            <person name="Arahal R. D."/>
            <person name="Lucena T."/>
        </authorList>
    </citation>
    <scope>NUCLEOTIDE SEQUENCE [LARGE SCALE GENOMIC DNA]</scope>
    <source>
        <strain evidence="2 5">CECT 8486</strain>
    </source>
</reference>
<reference evidence="3 4" key="1">
    <citation type="submission" date="2018-02" db="EMBL/GenBank/DDBJ databases">
        <authorList>
            <person name="Cohen D.B."/>
            <person name="Kent A.D."/>
        </authorList>
    </citation>
    <scope>NUCLEOTIDE SEQUENCE [LARGE SCALE GENOMIC DNA]</scope>
    <source>
        <strain evidence="3 4">CECT 9216</strain>
    </source>
</reference>
<dbReference type="PANTHER" id="PTHR12126:SF15">
    <property type="entry name" value="NAD(P)-BINDING DOMAIN-CONTAINING PROTEIN"/>
    <property type="match status" value="1"/>
</dbReference>
<accession>A0A2N9K7A2</accession>
<name>A0A2N9K7A2_9LACO</name>
<evidence type="ECO:0000313" key="3">
    <source>
        <dbReference type="EMBL" id="SPE06379.1"/>
    </source>
</evidence>
<dbReference type="GO" id="GO:0044877">
    <property type="term" value="F:protein-containing complex binding"/>
    <property type="evidence" value="ECO:0007669"/>
    <property type="project" value="TreeGrafter"/>
</dbReference>
<organism evidence="3 4">
    <name type="scientific">Leuconostoc suionicum</name>
    <dbReference type="NCBI Taxonomy" id="1511761"/>
    <lineage>
        <taxon>Bacteria</taxon>
        <taxon>Bacillati</taxon>
        <taxon>Bacillota</taxon>
        <taxon>Bacilli</taxon>
        <taxon>Lactobacillales</taxon>
        <taxon>Lactobacillaceae</taxon>
        <taxon>Leuconostoc</taxon>
    </lineage>
</organism>
<sequence>MDNKKIIVVGGTGFVGQGILSALNNKGFELHSLSRHQFRPTNVTDQVTYHVADLNKAGEWQDLLKEADWVVDAVGILLPNPFKHINYQNSSVQPAQRLLDVLATTNQTKFLFVSANATPFFLNAYLRAKLSVEHSAKALLNDRAYNVYPGIVYDKSRIYSYIPAIILVTLQHIPGLKFLQRYRPISRKTFAIEVENILNGKESALLKRNIKMK</sequence>
<dbReference type="GeneID" id="99674508"/>
<dbReference type="Proteomes" id="UP000237923">
    <property type="component" value="Unassembled WGS sequence"/>
</dbReference>
<dbReference type="InterPro" id="IPR036291">
    <property type="entry name" value="NAD(P)-bd_dom_sf"/>
</dbReference>
<keyword evidence="5" id="KW-1185">Reference proteome</keyword>
<evidence type="ECO:0000313" key="4">
    <source>
        <dbReference type="Proteomes" id="UP000237923"/>
    </source>
</evidence>
<proteinExistence type="predicted"/>
<gene>
    <name evidence="2" type="ORF">LES8486_00124</name>
    <name evidence="3" type="ORF">LES9216_00271</name>
</gene>